<dbReference type="EMBL" id="BK015168">
    <property type="protein sequence ID" value="DAD93854.1"/>
    <property type="molecule type" value="Genomic_DNA"/>
</dbReference>
<proteinExistence type="predicted"/>
<reference evidence="1" key="1">
    <citation type="journal article" date="2021" name="Proc. Natl. Acad. Sci. U.S.A.">
        <title>A Catalog of Tens of Thousands of Viruses from Human Metagenomes Reveals Hidden Associations with Chronic Diseases.</title>
        <authorList>
            <person name="Tisza M.J."/>
            <person name="Buck C.B."/>
        </authorList>
    </citation>
    <scope>NUCLEOTIDE SEQUENCE</scope>
    <source>
        <strain evidence="1">CtPjN3</strain>
    </source>
</reference>
<name>A0A8S5NGN3_9VIRU</name>
<evidence type="ECO:0000313" key="1">
    <source>
        <dbReference type="EMBL" id="DAD93854.1"/>
    </source>
</evidence>
<accession>A0A8S5NGN3</accession>
<organism evidence="1">
    <name type="scientific">Inoviridae sp. ctPjN3</name>
    <dbReference type="NCBI Taxonomy" id="2826761"/>
    <lineage>
        <taxon>Viruses</taxon>
        <taxon>Monodnaviria</taxon>
        <taxon>Loebvirae</taxon>
        <taxon>Hofneiviricota</taxon>
        <taxon>Faserviricetes</taxon>
        <taxon>Tubulavirales</taxon>
        <taxon>Inoviridae</taxon>
    </lineage>
</organism>
<sequence length="73" mass="8358">MLKVDTSNFMVVANEVYKLVRKLPKVQRQNQKAVLSSAVSQWMSAERNDKKELDAACARLQRVVAYFSNRGKI</sequence>
<protein>
    <submittedName>
        <fullName evidence="1">Uncharacterized protein</fullName>
    </submittedName>
</protein>